<comment type="caution">
    <text evidence="2">The sequence shown here is derived from an EMBL/GenBank/DDBJ whole genome shotgun (WGS) entry which is preliminary data.</text>
</comment>
<evidence type="ECO:0000256" key="1">
    <source>
        <dbReference type="SAM" id="MobiDB-lite"/>
    </source>
</evidence>
<reference evidence="2 3" key="1">
    <citation type="submission" date="2020-08" db="EMBL/GenBank/DDBJ databases">
        <title>Genomic Encyclopedia of Type Strains, Phase III (KMG-III): the genomes of soil and plant-associated and newly described type strains.</title>
        <authorList>
            <person name="Whitman W."/>
        </authorList>
    </citation>
    <scope>NUCLEOTIDE SEQUENCE [LARGE SCALE GENOMIC DNA]</scope>
    <source>
        <strain evidence="2 3">CECT 8799</strain>
    </source>
</reference>
<dbReference type="Pfam" id="PF02810">
    <property type="entry name" value="SEC-C"/>
    <property type="match status" value="1"/>
</dbReference>
<organism evidence="2 3">
    <name type="scientific">Microbulbifer rhizosphaerae</name>
    <dbReference type="NCBI Taxonomy" id="1562603"/>
    <lineage>
        <taxon>Bacteria</taxon>
        <taxon>Pseudomonadati</taxon>
        <taxon>Pseudomonadota</taxon>
        <taxon>Gammaproteobacteria</taxon>
        <taxon>Cellvibrionales</taxon>
        <taxon>Microbulbiferaceae</taxon>
        <taxon>Microbulbifer</taxon>
    </lineage>
</organism>
<name>A0A7W4Z9C3_9GAMM</name>
<evidence type="ECO:0008006" key="4">
    <source>
        <dbReference type="Google" id="ProtNLM"/>
    </source>
</evidence>
<proteinExistence type="predicted"/>
<dbReference type="AlphaFoldDB" id="A0A7W4Z9C3"/>
<dbReference type="RefSeq" id="WP_221191943.1">
    <property type="nucleotide sequence ID" value="NZ_JACHWZ010000009.1"/>
</dbReference>
<evidence type="ECO:0000313" key="2">
    <source>
        <dbReference type="EMBL" id="MBB3061436.1"/>
    </source>
</evidence>
<evidence type="ECO:0000313" key="3">
    <source>
        <dbReference type="Proteomes" id="UP000535937"/>
    </source>
</evidence>
<feature type="region of interest" description="Disordered" evidence="1">
    <location>
        <begin position="561"/>
        <end position="587"/>
    </location>
</feature>
<keyword evidence="3" id="KW-1185">Reference proteome</keyword>
<dbReference type="Proteomes" id="UP000535937">
    <property type="component" value="Unassembled WGS sequence"/>
</dbReference>
<dbReference type="InterPro" id="IPR004027">
    <property type="entry name" value="SEC_C_motif"/>
</dbReference>
<protein>
    <recommendedName>
        <fullName evidence="4">SEC-C motif-containing protein</fullName>
    </recommendedName>
</protein>
<sequence>MPKASHPAQYFLDAAEEILQQEFDLDIVQELEEMLPPYPILLTLLMDWAGSPDAEDSPQLDAFANLVDRALHQLRIELRRGDEEAAEFWQLLQELLGEALEAGDQPVVCHALLDGLATQSFPVPEALIEKAAAWHEKVYAGEPENIPGPDTAPEQALRKAFDQPDMQLADIFRILKTQLQYLPADKLDTLCAGLLHMDNGDLREGLLLCLLHPRALVRDRLLEQLRQLQEPIEARQLNRLVMLRNWLPPEQAKRLDAVVRQQRKHNLPAATASHGSVRIWASVPDGAGATAVIMCREKAGRHQLSGAILKEQTGVLDCWQSPRLKKREADAGVREIQSQLPPCLPVGREFLQQLLPHFLALNVQSGEMPEPELLDWLEALGGDLWQPQPLDIEGWLLKTEPQLQGWNPDKAFKRCATWFEKHAHLLLWFENDTATIERAEEFLLAEDPQPEHQILEEILQPHRPKWRDRFVLMAIWAQSNLNKRGPHWQDFALLARVTDAGEAVVRLPILPAVAGQTLGLVAEELTAREERQEELEAEVWAKEGWEEEGWEDERWEDDDIPLQSDLFSNTPVTPVRNRKTGRNEPCPCGSGEKYKRCCLAD</sequence>
<dbReference type="Gene3D" id="3.10.450.50">
    <property type="match status" value="1"/>
</dbReference>
<accession>A0A7W4Z9C3</accession>
<gene>
    <name evidence="2" type="ORF">FHS09_002269</name>
</gene>
<dbReference type="EMBL" id="JACHWZ010000009">
    <property type="protein sequence ID" value="MBB3061436.1"/>
    <property type="molecule type" value="Genomic_DNA"/>
</dbReference>
<dbReference type="SUPFAM" id="SSF103642">
    <property type="entry name" value="Sec-C motif"/>
    <property type="match status" value="1"/>
</dbReference>